<evidence type="ECO:0000256" key="1">
    <source>
        <dbReference type="SAM" id="MobiDB-lite"/>
    </source>
</evidence>
<feature type="compositionally biased region" description="Low complexity" evidence="1">
    <location>
        <begin position="38"/>
        <end position="50"/>
    </location>
</feature>
<protein>
    <recommendedName>
        <fullName evidence="3">Chitin-binding type-2 domain-containing protein</fullName>
    </recommendedName>
</protein>
<dbReference type="Pfam" id="PF01607">
    <property type="entry name" value="CBM_14"/>
    <property type="match status" value="1"/>
</dbReference>
<organism evidence="4 5">
    <name type="scientific">Tetrabaena socialis</name>
    <dbReference type="NCBI Taxonomy" id="47790"/>
    <lineage>
        <taxon>Eukaryota</taxon>
        <taxon>Viridiplantae</taxon>
        <taxon>Chlorophyta</taxon>
        <taxon>core chlorophytes</taxon>
        <taxon>Chlorophyceae</taxon>
        <taxon>CS clade</taxon>
        <taxon>Chlamydomonadales</taxon>
        <taxon>Tetrabaenaceae</taxon>
        <taxon>Tetrabaena</taxon>
    </lineage>
</organism>
<dbReference type="InterPro" id="IPR036508">
    <property type="entry name" value="Chitin-bd_dom_sf"/>
</dbReference>
<dbReference type="EMBL" id="PGGS01000057">
    <property type="protein sequence ID" value="PNH10417.1"/>
    <property type="molecule type" value="Genomic_DNA"/>
</dbReference>
<dbReference type="OrthoDB" id="548443at2759"/>
<name>A0A2J8AD28_9CHLO</name>
<feature type="compositionally biased region" description="Pro residues" evidence="1">
    <location>
        <begin position="166"/>
        <end position="178"/>
    </location>
</feature>
<feature type="region of interest" description="Disordered" evidence="1">
    <location>
        <begin position="419"/>
        <end position="445"/>
    </location>
</feature>
<evidence type="ECO:0000259" key="3">
    <source>
        <dbReference type="PROSITE" id="PS50940"/>
    </source>
</evidence>
<dbReference type="AlphaFoldDB" id="A0A2J8AD28"/>
<dbReference type="PROSITE" id="PS50940">
    <property type="entry name" value="CHIT_BIND_II"/>
    <property type="match status" value="1"/>
</dbReference>
<gene>
    <name evidence="4" type="ORF">TSOC_002855</name>
</gene>
<evidence type="ECO:0000256" key="2">
    <source>
        <dbReference type="SAM" id="SignalP"/>
    </source>
</evidence>
<keyword evidence="2" id="KW-0732">Signal</keyword>
<feature type="domain" description="Chitin-binding type-2" evidence="3">
    <location>
        <begin position="94"/>
        <end position="155"/>
    </location>
</feature>
<evidence type="ECO:0000313" key="4">
    <source>
        <dbReference type="EMBL" id="PNH10417.1"/>
    </source>
</evidence>
<dbReference type="Proteomes" id="UP000236333">
    <property type="component" value="Unassembled WGS sequence"/>
</dbReference>
<dbReference type="GO" id="GO:0008061">
    <property type="term" value="F:chitin binding"/>
    <property type="evidence" value="ECO:0007669"/>
    <property type="project" value="InterPro"/>
</dbReference>
<evidence type="ECO:0000313" key="5">
    <source>
        <dbReference type="Proteomes" id="UP000236333"/>
    </source>
</evidence>
<keyword evidence="5" id="KW-1185">Reference proteome</keyword>
<feature type="compositionally biased region" description="Low complexity" evidence="1">
    <location>
        <begin position="422"/>
        <end position="445"/>
    </location>
</feature>
<feature type="signal peptide" evidence="2">
    <location>
        <begin position="1"/>
        <end position="28"/>
    </location>
</feature>
<reference evidence="4 5" key="1">
    <citation type="journal article" date="2017" name="Mol. Biol. Evol.">
        <title>The 4-celled Tetrabaena socialis nuclear genome reveals the essential components for genetic control of cell number at the origin of multicellularity in the volvocine lineage.</title>
        <authorList>
            <person name="Featherston J."/>
            <person name="Arakaki Y."/>
            <person name="Hanschen E.R."/>
            <person name="Ferris P.J."/>
            <person name="Michod R.E."/>
            <person name="Olson B.J.S.C."/>
            <person name="Nozaki H."/>
            <person name="Durand P.M."/>
        </authorList>
    </citation>
    <scope>NUCLEOTIDE SEQUENCE [LARGE SCALE GENOMIC DNA]</scope>
    <source>
        <strain evidence="4 5">NIES-571</strain>
    </source>
</reference>
<dbReference type="InterPro" id="IPR002557">
    <property type="entry name" value="Chitin-bd_dom"/>
</dbReference>
<dbReference type="SUPFAM" id="SSF57625">
    <property type="entry name" value="Invertebrate chitin-binding proteins"/>
    <property type="match status" value="1"/>
</dbReference>
<accession>A0A2J8AD28</accession>
<sequence>MSSSVRRSGGAATLCLLLLAALAPLPAASRTTLLGDEAGGQEQATQAAGASHRAGDAHQGAGSVPDFGTAEVIRGLPAGLLRRLLQVGATAVPEDYCSKKRLADGAYAHPDAGVCNLFVICSDALTYTFSCASDLAFNPDTRICDWPANIPSCRNQTSPSSTPGATPLPTPTPAPAPLPGAISTAPPPAPFYDDFRGGVGAAPRPPAYSGFIGDPPPPTRTGGAGLPQENDFRGSSTPPAPDPLLDFRNSKPYPIIPGYGGDDFPYLDPSDLADDLAGDDGGGAPPPGNGGSGGPDLCASDLGAVGGNAMAEYSALFEAPACDARGRRSCAASGLDGKGLGGEASSPNTLYGECSDGESRLFTGRGYVAAVELQSAQRDRNLRSGSLATITARVVCDPTVPDSLVDFFYTSEATMVRSGMSPGARHPARDGPAGAGAWAPRPVVL</sequence>
<feature type="chain" id="PRO_5014468859" description="Chitin-binding type-2 domain-containing protein" evidence="2">
    <location>
        <begin position="29"/>
        <end position="445"/>
    </location>
</feature>
<feature type="compositionally biased region" description="Gly residues" evidence="1">
    <location>
        <begin position="279"/>
        <end position="294"/>
    </location>
</feature>
<comment type="caution">
    <text evidence="4">The sequence shown here is derived from an EMBL/GenBank/DDBJ whole genome shotgun (WGS) entry which is preliminary data.</text>
</comment>
<proteinExistence type="predicted"/>
<feature type="region of interest" description="Disordered" evidence="1">
    <location>
        <begin position="154"/>
        <end position="296"/>
    </location>
</feature>
<dbReference type="Gene3D" id="2.170.140.10">
    <property type="entry name" value="Chitin binding domain"/>
    <property type="match status" value="1"/>
</dbReference>
<dbReference type="SMART" id="SM00494">
    <property type="entry name" value="ChtBD2"/>
    <property type="match status" value="1"/>
</dbReference>
<dbReference type="GO" id="GO:0005576">
    <property type="term" value="C:extracellular region"/>
    <property type="evidence" value="ECO:0007669"/>
    <property type="project" value="InterPro"/>
</dbReference>
<feature type="region of interest" description="Disordered" evidence="1">
    <location>
        <begin position="38"/>
        <end position="63"/>
    </location>
</feature>